<dbReference type="Proteomes" id="UP000004097">
    <property type="component" value="Unassembled WGS sequence"/>
</dbReference>
<gene>
    <name evidence="1" type="ORF">HMPREF9430_02072</name>
</gene>
<evidence type="ECO:0000313" key="2">
    <source>
        <dbReference type="Proteomes" id="UP000004097"/>
    </source>
</evidence>
<evidence type="ECO:0000313" key="1">
    <source>
        <dbReference type="EMBL" id="EFW23416.1"/>
    </source>
</evidence>
<accession>E7MR81</accession>
<organism evidence="1 2">
    <name type="scientific">Solobacterium moorei F0204</name>
    <dbReference type="NCBI Taxonomy" id="706433"/>
    <lineage>
        <taxon>Bacteria</taxon>
        <taxon>Bacillati</taxon>
        <taxon>Bacillota</taxon>
        <taxon>Erysipelotrichia</taxon>
        <taxon>Erysipelotrichales</taxon>
        <taxon>Erysipelotrichaceae</taxon>
        <taxon>Solobacterium</taxon>
    </lineage>
</organism>
<name>E7MR81_9FIRM</name>
<reference evidence="1 2" key="1">
    <citation type="submission" date="2010-08" db="EMBL/GenBank/DDBJ databases">
        <authorList>
            <person name="Weinstock G."/>
            <person name="Sodergren E."/>
            <person name="Clifton S."/>
            <person name="Fulton L."/>
            <person name="Fulton B."/>
            <person name="Courtney L."/>
            <person name="Fronick C."/>
            <person name="Harrison M."/>
            <person name="Strong C."/>
            <person name="Farmer C."/>
            <person name="Delahaunty K."/>
            <person name="Markovic C."/>
            <person name="Hall O."/>
            <person name="Minx P."/>
            <person name="Tomlinson C."/>
            <person name="Mitreva M."/>
            <person name="Hou S."/>
            <person name="Chen J."/>
            <person name="Wollam A."/>
            <person name="Pepin K.H."/>
            <person name="Johnson M."/>
            <person name="Bhonagiri V."/>
            <person name="Zhang X."/>
            <person name="Suruliraj S."/>
            <person name="Warren W."/>
            <person name="Chinwalla A."/>
            <person name="Mardis E.R."/>
            <person name="Wilson R.K."/>
        </authorList>
    </citation>
    <scope>NUCLEOTIDE SEQUENCE [LARGE SCALE GENOMIC DNA]</scope>
    <source>
        <strain evidence="1 2">F0204</strain>
    </source>
</reference>
<dbReference type="AlphaFoldDB" id="E7MR81"/>
<comment type="caution">
    <text evidence="1">The sequence shown here is derived from an EMBL/GenBank/DDBJ whole genome shotgun (WGS) entry which is preliminary data.</text>
</comment>
<dbReference type="HOGENOM" id="CLU_3281860_0_0_9"/>
<feature type="non-terminal residue" evidence="1">
    <location>
        <position position="1"/>
    </location>
</feature>
<dbReference type="EMBL" id="AECQ01000057">
    <property type="protein sequence ID" value="EFW23416.1"/>
    <property type="molecule type" value="Genomic_DNA"/>
</dbReference>
<protein>
    <submittedName>
        <fullName evidence="1">Uncharacterized protein</fullName>
    </submittedName>
</protein>
<sequence>NYVNYAGSKTVAVLTFGTIEFENYVNYAGSKTSFVFESAI</sequence>
<keyword evidence="2" id="KW-1185">Reference proteome</keyword>
<proteinExistence type="predicted"/>